<dbReference type="PANTHER" id="PTHR24299:SF59">
    <property type="entry name" value="CYTOCHROME P450 SUPERFAMILY PROTEIN"/>
    <property type="match status" value="1"/>
</dbReference>
<accession>A0A4V6A1K8</accession>
<dbReference type="AlphaFoldDB" id="A0A4V6A1K8"/>
<proteinExistence type="predicted"/>
<comment type="caution">
    <text evidence="1">The sequence shown here is derived from an EMBL/GenBank/DDBJ whole genome shotgun (WGS) entry which is preliminary data.</text>
</comment>
<dbReference type="SUPFAM" id="SSF48264">
    <property type="entry name" value="Cytochrome P450"/>
    <property type="match status" value="1"/>
</dbReference>
<organism evidence="1">
    <name type="scientific">Populus alba</name>
    <name type="common">White poplar</name>
    <dbReference type="NCBI Taxonomy" id="43335"/>
    <lineage>
        <taxon>Eukaryota</taxon>
        <taxon>Viridiplantae</taxon>
        <taxon>Streptophyta</taxon>
        <taxon>Embryophyta</taxon>
        <taxon>Tracheophyta</taxon>
        <taxon>Spermatophyta</taxon>
        <taxon>Magnoliopsida</taxon>
        <taxon>eudicotyledons</taxon>
        <taxon>Gunneridae</taxon>
        <taxon>Pentapetalae</taxon>
        <taxon>rosids</taxon>
        <taxon>fabids</taxon>
        <taxon>Malpighiales</taxon>
        <taxon>Salicaceae</taxon>
        <taxon>Saliceae</taxon>
        <taxon>Populus</taxon>
    </lineage>
</organism>
<evidence type="ECO:0000313" key="1">
    <source>
        <dbReference type="EMBL" id="TKR75275.1"/>
    </source>
</evidence>
<dbReference type="GO" id="GO:0020037">
    <property type="term" value="F:heme binding"/>
    <property type="evidence" value="ECO:0007669"/>
    <property type="project" value="InterPro"/>
</dbReference>
<dbReference type="InterPro" id="IPR001128">
    <property type="entry name" value="Cyt_P450"/>
</dbReference>
<dbReference type="GO" id="GO:0004497">
    <property type="term" value="F:monooxygenase activity"/>
    <property type="evidence" value="ECO:0007669"/>
    <property type="project" value="InterPro"/>
</dbReference>
<dbReference type="GO" id="GO:0016705">
    <property type="term" value="F:oxidoreductase activity, acting on paired donors, with incorporation or reduction of molecular oxygen"/>
    <property type="evidence" value="ECO:0007669"/>
    <property type="project" value="InterPro"/>
</dbReference>
<name>A0A4V6A1K8_POPAL</name>
<gene>
    <name evidence="1" type="ORF">D5086_0000287940</name>
</gene>
<dbReference type="Gene3D" id="1.10.630.10">
    <property type="entry name" value="Cytochrome P450"/>
    <property type="match status" value="1"/>
</dbReference>
<protein>
    <submittedName>
        <fullName evidence="1">Uncharacterized protein</fullName>
    </submittedName>
</protein>
<dbReference type="PANTHER" id="PTHR24299">
    <property type="entry name" value="CYTOCHROME P450 FAMILY 1"/>
    <property type="match status" value="1"/>
</dbReference>
<dbReference type="Pfam" id="PF00067">
    <property type="entry name" value="p450"/>
    <property type="match status" value="1"/>
</dbReference>
<sequence length="301" mass="33529">MEYLFYLLLISITWACLHMLNASVLLRRKSGCTVLPPGPRQLPIIGNILALGDKPHRTFAKLSQTYGPLMTLKLGRITTIVISSPNIAKEALQKHDQALSSRTVPDAVRGHHKNSILWLPASTHWKFLKKLTVTQMFTSQRLDANRALRGKKVQELLEYVHENCNNGHAVDVGRSVFTTVLNLISNTFFSLDIANYNSDLSQDIINERTRPRSSSVASKASHDVLDALLILAKEDNTELSSTDIQVLLLRDSSADIVDETAEATVEATMEDADLYMCIVSPVLKHVIDHDVASVQIILFYV</sequence>
<reference evidence="1" key="1">
    <citation type="submission" date="2018-10" db="EMBL/GenBank/DDBJ databases">
        <title>Population genomic analysis revealed the cold adaptation of white poplar.</title>
        <authorList>
            <person name="Liu Y.-J."/>
        </authorList>
    </citation>
    <scope>NUCLEOTIDE SEQUENCE [LARGE SCALE GENOMIC DNA]</scope>
    <source>
        <strain evidence="1">PAL-ZL1</strain>
    </source>
</reference>
<dbReference type="GO" id="GO:0005506">
    <property type="term" value="F:iron ion binding"/>
    <property type="evidence" value="ECO:0007669"/>
    <property type="project" value="InterPro"/>
</dbReference>
<dbReference type="STRING" id="43335.A0A4V6A1K8"/>
<dbReference type="EMBL" id="RCHU01001132">
    <property type="protein sequence ID" value="TKR75275.1"/>
    <property type="molecule type" value="Genomic_DNA"/>
</dbReference>
<dbReference type="InterPro" id="IPR036396">
    <property type="entry name" value="Cyt_P450_sf"/>
</dbReference>